<dbReference type="AlphaFoldDB" id="A0A6B3LB35"/>
<organism evidence="1 2">
    <name type="scientific">Sulfuriroseicoccus oceanibius</name>
    <dbReference type="NCBI Taxonomy" id="2707525"/>
    <lineage>
        <taxon>Bacteria</taxon>
        <taxon>Pseudomonadati</taxon>
        <taxon>Verrucomicrobiota</taxon>
        <taxon>Verrucomicrobiia</taxon>
        <taxon>Verrucomicrobiales</taxon>
        <taxon>Verrucomicrobiaceae</taxon>
        <taxon>Sulfuriroseicoccus</taxon>
    </lineage>
</organism>
<dbReference type="EMBL" id="CP066776">
    <property type="protein sequence ID" value="QQL44035.1"/>
    <property type="molecule type" value="Genomic_DNA"/>
</dbReference>
<reference evidence="1 2" key="1">
    <citation type="submission" date="2020-12" db="EMBL/GenBank/DDBJ databases">
        <title>Sulforoseuscoccus oceanibium gen. nov., sp. nov., a representative of the phylum Verrucomicrobia with special cytoplasmic membrane, and proposal of Sulforoseuscoccusaceae fam. nov.</title>
        <authorList>
            <person name="Xi F."/>
        </authorList>
    </citation>
    <scope>NUCLEOTIDE SEQUENCE [LARGE SCALE GENOMIC DNA]</scope>
    <source>
        <strain evidence="1 2">T37</strain>
    </source>
</reference>
<sequence length="492" mass="54012">MGRRLLPAFCVVGMLTALQPCVIAEDEGAETATEEAQAQLTPGQGALVFRNGDQINGVFEGVSDGGRTIHWLMSDGETRWAVARDKVRRIDLSHPLPAKNVSSDTVTGIAHMTNGNQVVGVVTGLSDELVTLETSDGGQLPLKLEMLKSISLIPGNYLLLDGPGLLEDWEGSTRGWEIDGAVMTTSNHSVISRDIGDADMIHIGFSMSTSTTTYNLTVKAFSPSEADRGREGYYELRIGQGWMDLNKADKSLDEKGKQRRSVRTVSMGRIGDTPPISGVDNLDLDLYFDRRNGEIAVYVDGKRAASWTDKSGGLNSYGTAISLAVSGRTTTRIHNLLVTRWNGIFPEDLQRDDESTTPEILLVNGDRITGEVTDIDRNSIAVDTDDFGEIRIRNRRASHLMLDRSTSWDEARKMPLDVTAGFPDGASMRFEVRELNDNIITAFSENFGTAPIPLRQLRSMRFHHIGEEEVSPEMEADRSGASSPEEIYDTGW</sequence>
<dbReference type="KEGG" id="soa:G3M56_009020"/>
<protein>
    <submittedName>
        <fullName evidence="1">Uncharacterized protein</fullName>
    </submittedName>
</protein>
<accession>A0A6B3LB35</accession>
<gene>
    <name evidence="1" type="ORF">G3M56_009020</name>
</gene>
<evidence type="ECO:0000313" key="1">
    <source>
        <dbReference type="EMBL" id="QQL44035.1"/>
    </source>
</evidence>
<name>A0A6B3LB35_9BACT</name>
<evidence type="ECO:0000313" key="2">
    <source>
        <dbReference type="Proteomes" id="UP000475117"/>
    </source>
</evidence>
<keyword evidence="2" id="KW-1185">Reference proteome</keyword>
<dbReference type="RefSeq" id="WP_164363372.1">
    <property type="nucleotide sequence ID" value="NZ_CP066776.1"/>
</dbReference>
<dbReference type="Proteomes" id="UP000475117">
    <property type="component" value="Chromosome"/>
</dbReference>
<proteinExistence type="predicted"/>